<organism evidence="1 2">
    <name type="scientific">Cinchona calisaya</name>
    <dbReference type="NCBI Taxonomy" id="153742"/>
    <lineage>
        <taxon>Eukaryota</taxon>
        <taxon>Viridiplantae</taxon>
        <taxon>Streptophyta</taxon>
        <taxon>Embryophyta</taxon>
        <taxon>Tracheophyta</taxon>
        <taxon>Spermatophyta</taxon>
        <taxon>Magnoliopsida</taxon>
        <taxon>eudicotyledons</taxon>
        <taxon>Gunneridae</taxon>
        <taxon>Pentapetalae</taxon>
        <taxon>asterids</taxon>
        <taxon>lamiids</taxon>
        <taxon>Gentianales</taxon>
        <taxon>Rubiaceae</taxon>
        <taxon>Cinchonoideae</taxon>
        <taxon>Cinchoneae</taxon>
        <taxon>Cinchona</taxon>
    </lineage>
</organism>
<sequence length="229" mass="25100">MYICTQKKMDSIIFCSGNRNAISPISFHSSSGRCCSSKSQALALNPSQFLSSNSVLKLKKQISLPSLQFNKFRNPKTQGLPITFSAQSNFFKVVQTVWKVGKDGIEAGTNLVPDSIPRSIARISVTVVALALALFVVKSFISTAFFVLAMMGLIYFTFIAFNKDEGPKGNGGSDSAEDSLEEARRIMEKYKHDLQSEVVKKKSSQVIFPSVLLAADDPERVLNNENGNS</sequence>
<name>A0ABD3AJ06_9GENT</name>
<dbReference type="AlphaFoldDB" id="A0ABD3AJ06"/>
<evidence type="ECO:0008006" key="3">
    <source>
        <dbReference type="Google" id="ProtNLM"/>
    </source>
</evidence>
<evidence type="ECO:0000313" key="1">
    <source>
        <dbReference type="EMBL" id="KAL3531143.1"/>
    </source>
</evidence>
<keyword evidence="2" id="KW-1185">Reference proteome</keyword>
<proteinExistence type="predicted"/>
<comment type="caution">
    <text evidence="1">The sequence shown here is derived from an EMBL/GenBank/DDBJ whole genome shotgun (WGS) entry which is preliminary data.</text>
</comment>
<dbReference type="PANTHER" id="PTHR36777">
    <property type="entry name" value="EXPRESSED PROTEIN"/>
    <property type="match status" value="1"/>
</dbReference>
<protein>
    <recommendedName>
        <fullName evidence="3">Transmembrane protein</fullName>
    </recommendedName>
</protein>
<accession>A0ABD3AJ06</accession>
<dbReference type="PANTHER" id="PTHR36777:SF2">
    <property type="entry name" value="EXPRESSED PROTEIN"/>
    <property type="match status" value="1"/>
</dbReference>
<dbReference type="Proteomes" id="UP001630127">
    <property type="component" value="Unassembled WGS sequence"/>
</dbReference>
<reference evidence="1 2" key="1">
    <citation type="submission" date="2024-11" db="EMBL/GenBank/DDBJ databases">
        <title>A near-complete genome assembly of Cinchona calisaya.</title>
        <authorList>
            <person name="Lian D.C."/>
            <person name="Zhao X.W."/>
            <person name="Wei L."/>
        </authorList>
    </citation>
    <scope>NUCLEOTIDE SEQUENCE [LARGE SCALE GENOMIC DNA]</scope>
    <source>
        <tissue evidence="1">Nenye</tissue>
    </source>
</reference>
<evidence type="ECO:0000313" key="2">
    <source>
        <dbReference type="Proteomes" id="UP001630127"/>
    </source>
</evidence>
<gene>
    <name evidence="1" type="ORF">ACH5RR_010465</name>
</gene>
<dbReference type="EMBL" id="JBJUIK010000004">
    <property type="protein sequence ID" value="KAL3531143.1"/>
    <property type="molecule type" value="Genomic_DNA"/>
</dbReference>